<name>A0ABP6CHS6_9ACTN</name>
<evidence type="ECO:0000313" key="2">
    <source>
        <dbReference type="EMBL" id="GAA2616441.1"/>
    </source>
</evidence>
<evidence type="ECO:0000313" key="3">
    <source>
        <dbReference type="Proteomes" id="UP001501447"/>
    </source>
</evidence>
<protein>
    <recommendedName>
        <fullName evidence="4">Lipoprotein</fullName>
    </recommendedName>
</protein>
<feature type="compositionally biased region" description="Basic and acidic residues" evidence="1">
    <location>
        <begin position="69"/>
        <end position="83"/>
    </location>
</feature>
<feature type="compositionally biased region" description="Polar residues" evidence="1">
    <location>
        <begin position="51"/>
        <end position="65"/>
    </location>
</feature>
<accession>A0ABP6CHS6</accession>
<dbReference type="Proteomes" id="UP001501447">
    <property type="component" value="Unassembled WGS sequence"/>
</dbReference>
<evidence type="ECO:0008006" key="4">
    <source>
        <dbReference type="Google" id="ProtNLM"/>
    </source>
</evidence>
<evidence type="ECO:0000256" key="1">
    <source>
        <dbReference type="SAM" id="MobiDB-lite"/>
    </source>
</evidence>
<comment type="caution">
    <text evidence="2">The sequence shown here is derived from an EMBL/GenBank/DDBJ whole genome shotgun (WGS) entry which is preliminary data.</text>
</comment>
<gene>
    <name evidence="2" type="ORF">GCM10009863_32720</name>
</gene>
<dbReference type="EMBL" id="BAAARJ010000009">
    <property type="protein sequence ID" value="GAA2616441.1"/>
    <property type="molecule type" value="Genomic_DNA"/>
</dbReference>
<keyword evidence="3" id="KW-1185">Reference proteome</keyword>
<sequence length="247" mass="26808">MHDRRLTPMEHAVQFPRHALSLAALAAVSSLVLTGCGGGDDGDKDGKIEGAQSSKGTPKESVTGQTGDGKGEGEKGERGDFRTSDIKLPADIDLVFDWQQPSDPDKAAALSGAADYMRALRHGTVKQDPKDPVLARHTVPLQSAETYATTKIKMDVDDGYTLTGKERFYRENVGDVADGRLVEVSFCSDQTDFFGKEVKGGKVLRTGKSPLNYTHLSLVMQKPTKATDPWKARTLEREGKAVKKCKE</sequence>
<proteinExistence type="predicted"/>
<organism evidence="2 3">
    <name type="scientific">Streptomyces axinellae</name>
    <dbReference type="NCBI Taxonomy" id="552788"/>
    <lineage>
        <taxon>Bacteria</taxon>
        <taxon>Bacillati</taxon>
        <taxon>Actinomycetota</taxon>
        <taxon>Actinomycetes</taxon>
        <taxon>Kitasatosporales</taxon>
        <taxon>Streptomycetaceae</taxon>
        <taxon>Streptomyces</taxon>
    </lineage>
</organism>
<reference evidence="3" key="1">
    <citation type="journal article" date="2019" name="Int. J. Syst. Evol. Microbiol.">
        <title>The Global Catalogue of Microorganisms (GCM) 10K type strain sequencing project: providing services to taxonomists for standard genome sequencing and annotation.</title>
        <authorList>
            <consortium name="The Broad Institute Genomics Platform"/>
            <consortium name="The Broad Institute Genome Sequencing Center for Infectious Disease"/>
            <person name="Wu L."/>
            <person name="Ma J."/>
        </authorList>
    </citation>
    <scope>NUCLEOTIDE SEQUENCE [LARGE SCALE GENOMIC DNA]</scope>
    <source>
        <strain evidence="3">JCM 16373</strain>
    </source>
</reference>
<feature type="region of interest" description="Disordered" evidence="1">
    <location>
        <begin position="39"/>
        <end position="83"/>
    </location>
</feature>